<evidence type="ECO:0000256" key="5">
    <source>
        <dbReference type="ARBA" id="ARBA00047597"/>
    </source>
</evidence>
<evidence type="ECO:0000256" key="3">
    <source>
        <dbReference type="ARBA" id="ARBA00022679"/>
    </source>
</evidence>
<dbReference type="GO" id="GO:0106274">
    <property type="term" value="F:NAD+-protein-arginine ADP-ribosyltransferase activity"/>
    <property type="evidence" value="ECO:0007669"/>
    <property type="project" value="UniProtKB-EC"/>
</dbReference>
<dbReference type="EMBL" id="CAJNOK010001763">
    <property type="protein sequence ID" value="CAF0828788.1"/>
    <property type="molecule type" value="Genomic_DNA"/>
</dbReference>
<evidence type="ECO:0000313" key="9">
    <source>
        <dbReference type="EMBL" id="CAF3613331.1"/>
    </source>
</evidence>
<dbReference type="Proteomes" id="UP000663829">
    <property type="component" value="Unassembled WGS sequence"/>
</dbReference>
<comment type="catalytic activity">
    <reaction evidence="5 6">
        <text>L-arginyl-[protein] + NAD(+) = N(omega)-(ADP-D-ribosyl)-L-arginyl-[protein] + nicotinamide + H(+)</text>
        <dbReference type="Rhea" id="RHEA:19149"/>
        <dbReference type="Rhea" id="RHEA-COMP:10532"/>
        <dbReference type="Rhea" id="RHEA-COMP:15087"/>
        <dbReference type="ChEBI" id="CHEBI:15378"/>
        <dbReference type="ChEBI" id="CHEBI:17154"/>
        <dbReference type="ChEBI" id="CHEBI:29965"/>
        <dbReference type="ChEBI" id="CHEBI:57540"/>
        <dbReference type="ChEBI" id="CHEBI:142554"/>
        <dbReference type="EC" id="2.4.2.31"/>
    </reaction>
</comment>
<dbReference type="EMBL" id="CAJOBC010008447">
    <property type="protein sequence ID" value="CAF3961908.1"/>
    <property type="molecule type" value="Genomic_DNA"/>
</dbReference>
<dbReference type="OrthoDB" id="423533at2759"/>
<evidence type="ECO:0000313" key="7">
    <source>
        <dbReference type="EMBL" id="CAF0828788.1"/>
    </source>
</evidence>
<name>A0A814W064_9BILA</name>
<keyword evidence="6" id="KW-0520">NAD</keyword>
<dbReference type="Pfam" id="PF01129">
    <property type="entry name" value="ART"/>
    <property type="match status" value="1"/>
</dbReference>
<dbReference type="PROSITE" id="PS51996">
    <property type="entry name" value="TR_MART"/>
    <property type="match status" value="1"/>
</dbReference>
<dbReference type="Proteomes" id="UP000677228">
    <property type="component" value="Unassembled WGS sequence"/>
</dbReference>
<keyword evidence="3 6" id="KW-0808">Transferase</keyword>
<dbReference type="AlphaFoldDB" id="A0A814W064"/>
<protein>
    <recommendedName>
        <fullName evidence="6">NAD(P)(+)--arginine ADP-ribosyltransferase</fullName>
        <ecNumber evidence="6">2.4.2.31</ecNumber>
    </recommendedName>
    <alternativeName>
        <fullName evidence="6">Mono(ADP-ribosyl)transferase</fullName>
    </alternativeName>
</protein>
<sequence length="242" mass="27838">MQKALNWGIIRMTSETTHAASRSFVCGEDYGISVLGVISKEFHLPYFKLEDISARRIMVEKAAEGLIIEGKLIGKERDAEWMALQLLRVKNGCEEEVWKLNEIRRLLGDEIHNPYSKTKVPTFGPFALLFYELRPLHHENTTLYRGCQLSDDLIERYRQVSTSGLNIFQAFTSTSRNKEAAECFGNVLMEIDIDSYVGIDLSLVSVFPDEEEVLLFADFYFYVQSCVFDNVKKKWIIRIKSA</sequence>
<comment type="caution">
    <text evidence="8">The sequence shown here is derived from an EMBL/GenBank/DDBJ whole genome shotgun (WGS) entry which is preliminary data.</text>
</comment>
<dbReference type="Gene3D" id="3.90.176.10">
    <property type="entry name" value="Toxin ADP-ribosyltransferase, Chain A, domain 1"/>
    <property type="match status" value="1"/>
</dbReference>
<evidence type="ECO:0000313" key="10">
    <source>
        <dbReference type="EMBL" id="CAF3961908.1"/>
    </source>
</evidence>
<evidence type="ECO:0000256" key="2">
    <source>
        <dbReference type="ARBA" id="ARBA00022676"/>
    </source>
</evidence>
<dbReference type="Proteomes" id="UP000681722">
    <property type="component" value="Unassembled WGS sequence"/>
</dbReference>
<organism evidence="8 11">
    <name type="scientific">Didymodactylos carnosus</name>
    <dbReference type="NCBI Taxonomy" id="1234261"/>
    <lineage>
        <taxon>Eukaryota</taxon>
        <taxon>Metazoa</taxon>
        <taxon>Spiralia</taxon>
        <taxon>Gnathifera</taxon>
        <taxon>Rotifera</taxon>
        <taxon>Eurotatoria</taxon>
        <taxon>Bdelloidea</taxon>
        <taxon>Philodinida</taxon>
        <taxon>Philodinidae</taxon>
        <taxon>Didymodactylos</taxon>
    </lineage>
</organism>
<keyword evidence="11" id="KW-1185">Reference proteome</keyword>
<keyword evidence="4" id="KW-0548">Nucleotidyltransferase</keyword>
<evidence type="ECO:0000256" key="4">
    <source>
        <dbReference type="ARBA" id="ARBA00022695"/>
    </source>
</evidence>
<proteinExistence type="inferred from homology"/>
<accession>A0A814W064</accession>
<evidence type="ECO:0000313" key="11">
    <source>
        <dbReference type="Proteomes" id="UP000663829"/>
    </source>
</evidence>
<keyword evidence="2 6" id="KW-0328">Glycosyltransferase</keyword>
<keyword evidence="6" id="KW-0521">NADP</keyword>
<dbReference type="EC" id="2.4.2.31" evidence="6"/>
<dbReference type="Proteomes" id="UP000682733">
    <property type="component" value="Unassembled WGS sequence"/>
</dbReference>
<dbReference type="SUPFAM" id="SSF56399">
    <property type="entry name" value="ADP-ribosylation"/>
    <property type="match status" value="1"/>
</dbReference>
<gene>
    <name evidence="8" type="ORF">GPM918_LOCUS23542</name>
    <name evidence="7" type="ORF">OVA965_LOCUS6036</name>
    <name evidence="10" type="ORF">SRO942_LOCUS23542</name>
    <name evidence="9" type="ORF">TMI583_LOCUS6032</name>
</gene>
<evidence type="ECO:0000313" key="8">
    <source>
        <dbReference type="EMBL" id="CAF1197485.1"/>
    </source>
</evidence>
<reference evidence="8" key="1">
    <citation type="submission" date="2021-02" db="EMBL/GenBank/DDBJ databases">
        <authorList>
            <person name="Nowell W R."/>
        </authorList>
    </citation>
    <scope>NUCLEOTIDE SEQUENCE</scope>
</reference>
<dbReference type="GO" id="GO:0016779">
    <property type="term" value="F:nucleotidyltransferase activity"/>
    <property type="evidence" value="ECO:0007669"/>
    <property type="project" value="UniProtKB-KW"/>
</dbReference>
<evidence type="ECO:0000256" key="6">
    <source>
        <dbReference type="RuleBase" id="RU361228"/>
    </source>
</evidence>
<dbReference type="InterPro" id="IPR000768">
    <property type="entry name" value="ART"/>
</dbReference>
<evidence type="ECO:0000256" key="1">
    <source>
        <dbReference type="ARBA" id="ARBA00009558"/>
    </source>
</evidence>
<dbReference type="EMBL" id="CAJOBA010001763">
    <property type="protein sequence ID" value="CAF3613331.1"/>
    <property type="molecule type" value="Genomic_DNA"/>
</dbReference>
<dbReference type="EMBL" id="CAJNOQ010008445">
    <property type="protein sequence ID" value="CAF1197485.1"/>
    <property type="molecule type" value="Genomic_DNA"/>
</dbReference>
<comment type="similarity">
    <text evidence="1 6">Belongs to the Arg-specific ADP-ribosyltransferase family.</text>
</comment>